<proteinExistence type="predicted"/>
<keyword evidence="1" id="KW-1133">Transmembrane helix</keyword>
<reference evidence="2" key="1">
    <citation type="journal article" date="2014" name="Front. Microbiol.">
        <title>High frequency of phylogenetically diverse reductive dehalogenase-homologous genes in deep subseafloor sedimentary metagenomes.</title>
        <authorList>
            <person name="Kawai M."/>
            <person name="Futagami T."/>
            <person name="Toyoda A."/>
            <person name="Takaki Y."/>
            <person name="Nishi S."/>
            <person name="Hori S."/>
            <person name="Arai W."/>
            <person name="Tsubouchi T."/>
            <person name="Morono Y."/>
            <person name="Uchiyama I."/>
            <person name="Ito T."/>
            <person name="Fujiyama A."/>
            <person name="Inagaki F."/>
            <person name="Takami H."/>
        </authorList>
    </citation>
    <scope>NUCLEOTIDE SEQUENCE</scope>
    <source>
        <strain evidence="2">Expedition CK06-06</strain>
    </source>
</reference>
<keyword evidence="1" id="KW-0472">Membrane</keyword>
<dbReference type="AlphaFoldDB" id="X1AMA2"/>
<dbReference type="EMBL" id="BART01009997">
    <property type="protein sequence ID" value="GAG83729.1"/>
    <property type="molecule type" value="Genomic_DNA"/>
</dbReference>
<gene>
    <name evidence="2" type="ORF">S01H4_21946</name>
</gene>
<comment type="caution">
    <text evidence="2">The sequence shown here is derived from an EMBL/GenBank/DDBJ whole genome shotgun (WGS) entry which is preliminary data.</text>
</comment>
<keyword evidence="1" id="KW-0812">Transmembrane</keyword>
<sequence>MPVEYEISYEKGATSSSFVIYFFIIIFLITIVLCLSTLIILFATGYMTKNGCSLFGYSSRWCSPSDFYTTCRYSRGTEREGDCQAACVNFMRKVNKPGDYNCTYAITCKEIDAIATDGGETSFAKCNKA</sequence>
<accession>X1AMA2</accession>
<feature type="transmembrane region" description="Helical" evidence="1">
    <location>
        <begin position="20"/>
        <end position="43"/>
    </location>
</feature>
<name>X1AMA2_9ZZZZ</name>
<feature type="non-terminal residue" evidence="2">
    <location>
        <position position="129"/>
    </location>
</feature>
<evidence type="ECO:0000256" key="1">
    <source>
        <dbReference type="SAM" id="Phobius"/>
    </source>
</evidence>
<evidence type="ECO:0000313" key="2">
    <source>
        <dbReference type="EMBL" id="GAG83729.1"/>
    </source>
</evidence>
<organism evidence="2">
    <name type="scientific">marine sediment metagenome</name>
    <dbReference type="NCBI Taxonomy" id="412755"/>
    <lineage>
        <taxon>unclassified sequences</taxon>
        <taxon>metagenomes</taxon>
        <taxon>ecological metagenomes</taxon>
    </lineage>
</organism>
<protein>
    <submittedName>
        <fullName evidence="2">Uncharacterized protein</fullName>
    </submittedName>
</protein>